<name>A0ABV1DMJ5_9FIRM</name>
<organism evidence="1 2">
    <name type="scientific">Blautia caccae</name>
    <dbReference type="NCBI Taxonomy" id="3133175"/>
    <lineage>
        <taxon>Bacteria</taxon>
        <taxon>Bacillati</taxon>
        <taxon>Bacillota</taxon>
        <taxon>Clostridia</taxon>
        <taxon>Lachnospirales</taxon>
        <taxon>Lachnospiraceae</taxon>
        <taxon>Blautia</taxon>
    </lineage>
</organism>
<dbReference type="Proteomes" id="UP001457898">
    <property type="component" value="Unassembled WGS sequence"/>
</dbReference>
<accession>A0ABV1DMJ5</accession>
<protein>
    <submittedName>
        <fullName evidence="1">Uncharacterized protein</fullName>
    </submittedName>
</protein>
<keyword evidence="2" id="KW-1185">Reference proteome</keyword>
<proteinExistence type="predicted"/>
<dbReference type="RefSeq" id="WP_118743360.1">
    <property type="nucleotide sequence ID" value="NZ_JBBMFP010000009.1"/>
</dbReference>
<gene>
    <name evidence="1" type="ORF">WMO65_11360</name>
</gene>
<comment type="caution">
    <text evidence="1">The sequence shown here is derived from an EMBL/GenBank/DDBJ whole genome shotgun (WGS) entry which is preliminary data.</text>
</comment>
<dbReference type="EMBL" id="JBBMFP010000009">
    <property type="protein sequence ID" value="MEQ2431602.1"/>
    <property type="molecule type" value="Genomic_DNA"/>
</dbReference>
<evidence type="ECO:0000313" key="2">
    <source>
        <dbReference type="Proteomes" id="UP001457898"/>
    </source>
</evidence>
<sequence length="510" mass="59102">MGYLEQVNAFATKWVDKFRDQKISYTDLVDHYLADECEALGFQMDCGHSFSERYGKAESKYDELDKVIDEVNDIQLLGSAIYSRWRYFNHWAYDATSILEFENRSWFILALSRLAVLSGENPFIFKGKPKKVRIVSNRLGYGLCPEPDEEVEQHLTINSEGRVWYSVYVVGHRRDGHYEKSRTKNFKLEKRTAERVLEAVSDYFSEGYIEVFATDVGDWSLELTNTEGKIFKFRGSLCSEFEVQGEDLSELIRDSLGMPELYVFDGNYKPDIVNRIEVDYHRITQIMPKQSAVELDRVVWNYTESLVIDRNQESIEQIQNIGTGCSVSHKYMVEDGIDSLLDDLDVDVLFGHIEGNPVDVVDDPNEIRDYTIKVITKKGKEKIIRGTYDKKGLPDGWEVFIDSVFEFMAFYGWGEIMDPSVYGRIRRCRSDIIFCSVTFEEGYKRYYYIADDDSIEVGDFVIVPAGKDNHEAVVEVVKKEYFSENEVPLPLDRTKHIIRKCTESDLNLPE</sequence>
<evidence type="ECO:0000313" key="1">
    <source>
        <dbReference type="EMBL" id="MEQ2431602.1"/>
    </source>
</evidence>
<reference evidence="1 2" key="1">
    <citation type="submission" date="2024-03" db="EMBL/GenBank/DDBJ databases">
        <title>Human intestinal bacterial collection.</title>
        <authorList>
            <person name="Pauvert C."/>
            <person name="Hitch T.C.A."/>
            <person name="Clavel T."/>
        </authorList>
    </citation>
    <scope>NUCLEOTIDE SEQUENCE [LARGE SCALE GENOMIC DNA]</scope>
    <source>
        <strain evidence="1 2">CLA-SR-H028</strain>
    </source>
</reference>